<dbReference type="InterPro" id="IPR052537">
    <property type="entry name" value="Extradiol_RC_dioxygenase"/>
</dbReference>
<dbReference type="PANTHER" id="PTHR36110:SF2">
    <property type="entry name" value="RING-CLEAVING DIOXYGENASE MHQE-RELATED"/>
    <property type="match status" value="1"/>
</dbReference>
<accession>I0II55</accession>
<dbReference type="RefSeq" id="WP_014438153.1">
    <property type="nucleotide sequence ID" value="NC_017080.1"/>
</dbReference>
<dbReference type="EMBL" id="AP012338">
    <property type="protein sequence ID" value="BAM04943.1"/>
    <property type="molecule type" value="Genomic_DNA"/>
</dbReference>
<dbReference type="PROSITE" id="PS51819">
    <property type="entry name" value="VOC"/>
    <property type="match status" value="1"/>
</dbReference>
<proteinExistence type="predicted"/>
<protein>
    <recommendedName>
        <fullName evidence="1">VOC domain-containing protein</fullName>
    </recommendedName>
</protein>
<dbReference type="KEGG" id="phm:PSMK_27840"/>
<dbReference type="InterPro" id="IPR029068">
    <property type="entry name" value="Glyas_Bleomycin-R_OHBP_Dase"/>
</dbReference>
<dbReference type="SUPFAM" id="SSF54593">
    <property type="entry name" value="Glyoxalase/Bleomycin resistance protein/Dihydroxybiphenyl dioxygenase"/>
    <property type="match status" value="1"/>
</dbReference>
<dbReference type="InterPro" id="IPR004360">
    <property type="entry name" value="Glyas_Fos-R_dOase_dom"/>
</dbReference>
<dbReference type="OrthoDB" id="9785698at2"/>
<feature type="domain" description="VOC" evidence="1">
    <location>
        <begin position="143"/>
        <end position="250"/>
    </location>
</feature>
<evidence type="ECO:0000259" key="1">
    <source>
        <dbReference type="PROSITE" id="PS51819"/>
    </source>
</evidence>
<dbReference type="InterPro" id="IPR037523">
    <property type="entry name" value="VOC_core"/>
</dbReference>
<keyword evidence="3" id="KW-1185">Reference proteome</keyword>
<dbReference type="Pfam" id="PF00903">
    <property type="entry name" value="Glyoxalase"/>
    <property type="match status" value="1"/>
</dbReference>
<reference evidence="2 3" key="1">
    <citation type="submission" date="2012-02" db="EMBL/GenBank/DDBJ databases">
        <title>Complete genome sequence of Phycisphaera mikurensis NBRC 102666.</title>
        <authorList>
            <person name="Ankai A."/>
            <person name="Hosoyama A."/>
            <person name="Terui Y."/>
            <person name="Sekine M."/>
            <person name="Fukai R."/>
            <person name="Kato Y."/>
            <person name="Nakamura S."/>
            <person name="Yamada-Narita S."/>
            <person name="Kawakoshi A."/>
            <person name="Fukunaga Y."/>
            <person name="Yamazaki S."/>
            <person name="Fujita N."/>
        </authorList>
    </citation>
    <scope>NUCLEOTIDE SEQUENCE [LARGE SCALE GENOMIC DNA]</scope>
    <source>
        <strain evidence="3">NBRC 102666 / KCTC 22515 / FYK2301M01</strain>
    </source>
</reference>
<dbReference type="eggNOG" id="COG0346">
    <property type="taxonomic scope" value="Bacteria"/>
</dbReference>
<dbReference type="PANTHER" id="PTHR36110">
    <property type="entry name" value="RING-CLEAVING DIOXYGENASE MHQE-RELATED"/>
    <property type="match status" value="1"/>
</dbReference>
<evidence type="ECO:0000313" key="3">
    <source>
        <dbReference type="Proteomes" id="UP000007881"/>
    </source>
</evidence>
<evidence type="ECO:0000313" key="2">
    <source>
        <dbReference type="EMBL" id="BAM04943.1"/>
    </source>
</evidence>
<name>I0II55_PHYMF</name>
<gene>
    <name evidence="2" type="ordered locus">PSMK_27840</name>
</gene>
<sequence length="288" mass="30463">MPDAASAILGLHHATAVAAEAAPCDRFYTRTLGLARIKKTVNFDRPEDHHLYFADPAATPGSVMTCFTDADAGPHHAGPGGVDRIVFAVPPGSLDAWEKRLGDAGASPRPDGPVLAFEDPAGIPLGLVERPHAGGAAGALDGRLDHARLSVEDPDATRRFFEEELGVACGAGGVLRVHADASGRTRGQRRLACGGVDHVALRVADDAALGDVRDRVEALGLEPTPVKDRRYFHSVYFREPGGTRIEVATTGPGFAVDEPADALGRDLMLPPFLEDRRVEIVARLADLP</sequence>
<dbReference type="Proteomes" id="UP000007881">
    <property type="component" value="Chromosome"/>
</dbReference>
<dbReference type="AlphaFoldDB" id="I0II55"/>
<organism evidence="2 3">
    <name type="scientific">Phycisphaera mikurensis (strain NBRC 102666 / KCTC 22515 / FYK2301M01)</name>
    <dbReference type="NCBI Taxonomy" id="1142394"/>
    <lineage>
        <taxon>Bacteria</taxon>
        <taxon>Pseudomonadati</taxon>
        <taxon>Planctomycetota</taxon>
        <taxon>Phycisphaerae</taxon>
        <taxon>Phycisphaerales</taxon>
        <taxon>Phycisphaeraceae</taxon>
        <taxon>Phycisphaera</taxon>
    </lineage>
</organism>
<dbReference type="STRING" id="1142394.PSMK_27840"/>
<dbReference type="Gene3D" id="3.10.180.10">
    <property type="entry name" value="2,3-Dihydroxybiphenyl 1,2-Dioxygenase, domain 1"/>
    <property type="match status" value="2"/>
</dbReference>
<dbReference type="HOGENOM" id="CLU_057821_0_0_0"/>